<sequence length="52" mass="5758">MRGHSFIFANKSNALSTAISNNGCSSEHIHIRFISPSCKRFNSQISIVLTSF</sequence>
<protein>
    <submittedName>
        <fullName evidence="1">Uncharacterized protein</fullName>
    </submittedName>
</protein>
<dbReference type="EMBL" id="BK016245">
    <property type="protein sequence ID" value="DAG04727.1"/>
    <property type="molecule type" value="Genomic_DNA"/>
</dbReference>
<name>A0A8S5VDM5_9CAUD</name>
<reference evidence="1" key="1">
    <citation type="journal article" date="2021" name="Proc. Natl. Acad. Sci. U.S.A.">
        <title>A Catalog of Tens of Thousands of Viruses from Human Metagenomes Reveals Hidden Associations with Chronic Diseases.</title>
        <authorList>
            <person name="Tisza M.J."/>
            <person name="Buck C.B."/>
        </authorList>
    </citation>
    <scope>NUCLEOTIDE SEQUENCE</scope>
    <source>
        <strain evidence="1">CtGa111</strain>
    </source>
</reference>
<evidence type="ECO:0000313" key="1">
    <source>
        <dbReference type="EMBL" id="DAG04727.1"/>
    </source>
</evidence>
<proteinExistence type="predicted"/>
<accession>A0A8S5VDM5</accession>
<organism evidence="1">
    <name type="scientific">Siphoviridae sp. ctGa111</name>
    <dbReference type="NCBI Taxonomy" id="2825413"/>
    <lineage>
        <taxon>Viruses</taxon>
        <taxon>Duplodnaviria</taxon>
        <taxon>Heunggongvirae</taxon>
        <taxon>Uroviricota</taxon>
        <taxon>Caudoviricetes</taxon>
    </lineage>
</organism>